<keyword evidence="8" id="KW-1185">Reference proteome</keyword>
<evidence type="ECO:0000256" key="4">
    <source>
        <dbReference type="ARBA" id="ARBA00022989"/>
    </source>
</evidence>
<dbReference type="PANTHER" id="PTHR11266:SF80">
    <property type="entry name" value="PEROXISOMAL MEMBRANE PROTEIN 2"/>
    <property type="match status" value="1"/>
</dbReference>
<comment type="subcellular location">
    <subcellularLocation>
        <location evidence="1">Membrane</location>
        <topology evidence="1">Multi-pass membrane protein</topology>
    </subcellularLocation>
</comment>
<evidence type="ECO:0000256" key="1">
    <source>
        <dbReference type="ARBA" id="ARBA00004141"/>
    </source>
</evidence>
<dbReference type="PANTHER" id="PTHR11266">
    <property type="entry name" value="PEROXISOMAL MEMBRANE PROTEIN 2, PXMP2 MPV17"/>
    <property type="match status" value="1"/>
</dbReference>
<dbReference type="Pfam" id="PF04117">
    <property type="entry name" value="Mpv17_PMP22"/>
    <property type="match status" value="1"/>
</dbReference>
<dbReference type="EMBL" id="CP090163">
    <property type="protein sequence ID" value="UJO12256.1"/>
    <property type="molecule type" value="Genomic_DNA"/>
</dbReference>
<name>A0A9Q8P3Y7_PASFU</name>
<evidence type="ECO:0000313" key="7">
    <source>
        <dbReference type="EMBL" id="UJO12256.1"/>
    </source>
</evidence>
<dbReference type="Proteomes" id="UP000756132">
    <property type="component" value="Chromosome 1"/>
</dbReference>
<proteinExistence type="inferred from homology"/>
<evidence type="ECO:0000256" key="3">
    <source>
        <dbReference type="ARBA" id="ARBA00022692"/>
    </source>
</evidence>
<keyword evidence="4" id="KW-1133">Transmembrane helix</keyword>
<dbReference type="AlphaFoldDB" id="A0A9Q8P3Y7"/>
<accession>A0A9Q8P3Y7</accession>
<evidence type="ECO:0000256" key="6">
    <source>
        <dbReference type="RuleBase" id="RU363053"/>
    </source>
</evidence>
<reference evidence="7" key="1">
    <citation type="submission" date="2021-12" db="EMBL/GenBank/DDBJ databases">
        <authorList>
            <person name="Zaccaron A."/>
            <person name="Stergiopoulos I."/>
        </authorList>
    </citation>
    <scope>NUCLEOTIDE SEQUENCE</scope>
    <source>
        <strain evidence="7">Race5_Kim</strain>
    </source>
</reference>
<evidence type="ECO:0000313" key="8">
    <source>
        <dbReference type="Proteomes" id="UP000756132"/>
    </source>
</evidence>
<evidence type="ECO:0000256" key="5">
    <source>
        <dbReference type="ARBA" id="ARBA00023136"/>
    </source>
</evidence>
<evidence type="ECO:0000256" key="2">
    <source>
        <dbReference type="ARBA" id="ARBA00006824"/>
    </source>
</evidence>
<reference evidence="7" key="2">
    <citation type="journal article" date="2022" name="Microb. Genom.">
        <title>A chromosome-scale genome assembly of the tomato pathogen Cladosporium fulvum reveals a compartmentalized genome architecture and the presence of a dispensable chromosome.</title>
        <authorList>
            <person name="Zaccaron A.Z."/>
            <person name="Chen L.H."/>
            <person name="Samaras A."/>
            <person name="Stergiopoulos I."/>
        </authorList>
    </citation>
    <scope>NUCLEOTIDE SEQUENCE</scope>
    <source>
        <strain evidence="7">Race5_Kim</strain>
    </source>
</reference>
<dbReference type="OMA" id="DWVPVFQ"/>
<organism evidence="7 8">
    <name type="scientific">Passalora fulva</name>
    <name type="common">Tomato leaf mold</name>
    <name type="synonym">Cladosporium fulvum</name>
    <dbReference type="NCBI Taxonomy" id="5499"/>
    <lineage>
        <taxon>Eukaryota</taxon>
        <taxon>Fungi</taxon>
        <taxon>Dikarya</taxon>
        <taxon>Ascomycota</taxon>
        <taxon>Pezizomycotina</taxon>
        <taxon>Dothideomycetes</taxon>
        <taxon>Dothideomycetidae</taxon>
        <taxon>Mycosphaerellales</taxon>
        <taxon>Mycosphaerellaceae</taxon>
        <taxon>Fulvia</taxon>
    </lineage>
</organism>
<dbReference type="OrthoDB" id="10267969at2759"/>
<sequence>MDAPIVRATVQAAALSGFSNVLAQLIRCWREGTPYTLNTVDVFQFVLFSILACPPNFIWQSWLEAKYPAYTVTLPPVEREALVDQTVKGRTTEEKRGAGDAAIDHNELNTGAMTEHGKQASQSQGRKLNVKNTAIKFTLDQTLGAAANTILFIAGIALIRGQSTASIQQDLSEKFWTMIFAGQRLWPAVSLANFTLVPLEYRMLVGNCAGLGWNVYLSLQAGSG</sequence>
<dbReference type="GeneID" id="71981416"/>
<comment type="similarity">
    <text evidence="2 6">Belongs to the peroxisomal membrane protein PXMP2/4 family.</text>
</comment>
<protein>
    <submittedName>
        <fullName evidence="7">Uncharacterized protein</fullName>
    </submittedName>
</protein>
<gene>
    <name evidence="7" type="ORF">CLAFUR5_01538</name>
</gene>
<keyword evidence="5" id="KW-0472">Membrane</keyword>
<keyword evidence="3" id="KW-0812">Transmembrane</keyword>
<dbReference type="RefSeq" id="XP_047756622.1">
    <property type="nucleotide sequence ID" value="XM_047900686.1"/>
</dbReference>
<dbReference type="KEGG" id="ffu:CLAFUR5_01538"/>
<dbReference type="InterPro" id="IPR007248">
    <property type="entry name" value="Mpv17_PMP22"/>
</dbReference>
<dbReference type="GO" id="GO:0005778">
    <property type="term" value="C:peroxisomal membrane"/>
    <property type="evidence" value="ECO:0007669"/>
    <property type="project" value="TreeGrafter"/>
</dbReference>